<keyword evidence="2" id="KW-1185">Reference proteome</keyword>
<protein>
    <submittedName>
        <fullName evidence="1">Uncharacterized protein</fullName>
    </submittedName>
</protein>
<reference evidence="1" key="1">
    <citation type="submission" date="2019-07" db="EMBL/GenBank/DDBJ databases">
        <authorList>
            <person name="Dittberner H."/>
        </authorList>
    </citation>
    <scope>NUCLEOTIDE SEQUENCE [LARGE SCALE GENOMIC DNA]</scope>
</reference>
<comment type="caution">
    <text evidence="1">The sequence shown here is derived from an EMBL/GenBank/DDBJ whole genome shotgun (WGS) entry which is preliminary data.</text>
</comment>
<proteinExistence type="predicted"/>
<dbReference type="Proteomes" id="UP000489600">
    <property type="component" value="Unassembled WGS sequence"/>
</dbReference>
<name>A0A565CAU1_9BRAS</name>
<dbReference type="EMBL" id="CABITT030000007">
    <property type="protein sequence ID" value="VVB10787.1"/>
    <property type="molecule type" value="Genomic_DNA"/>
</dbReference>
<evidence type="ECO:0000313" key="1">
    <source>
        <dbReference type="EMBL" id="VVB10787.1"/>
    </source>
</evidence>
<gene>
    <name evidence="1" type="ORF">ANE_LOCUS21231</name>
</gene>
<organism evidence="1 2">
    <name type="scientific">Arabis nemorensis</name>
    <dbReference type="NCBI Taxonomy" id="586526"/>
    <lineage>
        <taxon>Eukaryota</taxon>
        <taxon>Viridiplantae</taxon>
        <taxon>Streptophyta</taxon>
        <taxon>Embryophyta</taxon>
        <taxon>Tracheophyta</taxon>
        <taxon>Spermatophyta</taxon>
        <taxon>Magnoliopsida</taxon>
        <taxon>eudicotyledons</taxon>
        <taxon>Gunneridae</taxon>
        <taxon>Pentapetalae</taxon>
        <taxon>rosids</taxon>
        <taxon>malvids</taxon>
        <taxon>Brassicales</taxon>
        <taxon>Brassicaceae</taxon>
        <taxon>Arabideae</taxon>
        <taxon>Arabis</taxon>
    </lineage>
</organism>
<accession>A0A565CAU1</accession>
<evidence type="ECO:0000313" key="2">
    <source>
        <dbReference type="Proteomes" id="UP000489600"/>
    </source>
</evidence>
<dbReference type="AlphaFoldDB" id="A0A565CAU1"/>
<sequence>MDLKQLDGPPAFSLRYSENCKRVLERDRTYPEINACGWKPHCDRFATAKSAENYGLLKKSSSLYLRGVPFSSTKKFLLSDHDNLATLLRSVSRFQGEHMMLVVPTWNWRPRTRMRRQRRLMVMVRHSDNHLKMLELGVAFGCMLGLTNSGKKGETERT</sequence>